<dbReference type="InterPro" id="IPR008927">
    <property type="entry name" value="6-PGluconate_DH-like_C_sf"/>
</dbReference>
<dbReference type="SUPFAM" id="SSF48179">
    <property type="entry name" value="6-phosphogluconate dehydrogenase C-terminal domain-like"/>
    <property type="match status" value="1"/>
</dbReference>
<proteinExistence type="predicted"/>
<feature type="region of interest" description="Disordered" evidence="1">
    <location>
        <begin position="440"/>
        <end position="473"/>
    </location>
</feature>
<dbReference type="PRINTS" id="PR01217">
    <property type="entry name" value="PRICHEXTENSN"/>
</dbReference>
<gene>
    <name evidence="2" type="ORF">CUR178_00789</name>
</gene>
<dbReference type="AlphaFoldDB" id="A0A836GNM4"/>
<dbReference type="GeneID" id="94168077"/>
<dbReference type="PANTHER" id="PTHR35248:SF2">
    <property type="entry name" value="3-HYDROXYACYL-COA DEHYDROGENASE C-TERMINAL DOMAIN-CONTAINING PROTEIN"/>
    <property type="match status" value="1"/>
</dbReference>
<sequence length="1265" mass="130729">MRRLQQLGRRAWAVGSFPKPRRHVSSVAVGVDVQNSPSLTAPPSATVASITSAPSKVKPAPSPPAAPAAPKPVPSPPAAPAAPKPVPSPPAAPAAPKPAPSPPAAPAAPKPAPSPPAAPAAPKPAPSPPAAPAAPKPVPSPPAAPAAPKPAPSPPAAPAAPKPAPSPPAAPAAPKPAPSPPAAPAAPKPVPSPPAAPAAPKPAPSPPAAPAAPKPAPSPPAAPAAPKPAPFPPAAPAAPKPAPSAPCALNKEQSKRRFFGARDTAERGRSSRQDVRPQTSEHLCAGGKQSAASRLSCSQYALPNAADYPAVAPPPSLPPPSALPTRADMAPSSMGAVPDMYSKATEGKLFEALGASLSTRIEAAVRQGKAAQSLKTSRISQRPLVGQPELDILRADAETHAGSSEAAAEEAAGDWEWAQREDRLQPLPASFSDSIERHEIPTELGGDGGGNASESTTARPSAEDFSQGEAAAPAQAAPLSSALAADLFEAATMERLPGDLFCGSDVMSSEKGITSPPRPLYADNSDVCLVVSTSVTLQLYAITVQLREPPSSPMASLQAVAGALDAVEAHCDAAVTAYAEGRANGTLGAAPNITVTWCTLPQCPFFVATQSPAELSLSQRVRYVDTKEAVMKRFHHLVARFGERVCFAAVASSAPVLDFGAEVFFACPVRQLLSVRAAVRDGGDNAAEPMEPPSPPDDTVSVGFPLSRVGIFPSSSTVVSLQRLCGSLRAVKWIPVLHTYDASSLTHTGLLSLPDTTADALGKRKASQWSLFFEQFILERVCQSPAQRRWAVEMLLWSGGAHNAAVRQETAGAMAAAIADGWYVYAVECLSQKPSSTEVDAARVGDAASATGAQPLLTAAPCRGGAHAVQVHMKSLRRSLPPLPHHRFLAFPHAQHSLWAGKAQALTTAESAGAAVLLDCSDKGVKHTLEFVETHLVGTAAQRSRLPYLNVTLIGDAATAQPVLQRLPCAAVVSSASVFYEMGHTSVQQVRLFSSPNWPTDLQQDTLLAALTYLKHRGVPHVVAAGAAPQRLLLALCEEAVLIAHSLPDATTVESAAKEQLGLFLGPFGLMDAYGTVAVASMAAEERKRAAMAKDAATPAAVASVYRLESCMRSMAREGLLGARGARGGFYESAAAMSRGGAAAPLLREAVLSTYVRHQATPAQVGDRLRAAVLNVACELLTDGEVQRTDDVDLLSMSALGWREETGGVLYQMDHLGADALPRLVEHMTCLASTGVAPHLAPHPLLLRMVTEKVRFASLHTSGLL</sequence>
<protein>
    <recommendedName>
        <fullName evidence="4">3-hydroxyacyl-CoA dehydrogenase C-terminal domain-containing protein</fullName>
    </recommendedName>
</protein>
<comment type="caution">
    <text evidence="2">The sequence shown here is derived from an EMBL/GenBank/DDBJ whole genome shotgun (WGS) entry which is preliminary data.</text>
</comment>
<keyword evidence="3" id="KW-1185">Reference proteome</keyword>
<feature type="compositionally biased region" description="Pro residues" evidence="1">
    <location>
        <begin position="311"/>
        <end position="322"/>
    </location>
</feature>
<organism evidence="2 3">
    <name type="scientific">Leishmania enriettii</name>
    <dbReference type="NCBI Taxonomy" id="5663"/>
    <lineage>
        <taxon>Eukaryota</taxon>
        <taxon>Discoba</taxon>
        <taxon>Euglenozoa</taxon>
        <taxon>Kinetoplastea</taxon>
        <taxon>Metakinetoplastina</taxon>
        <taxon>Trypanosomatida</taxon>
        <taxon>Trypanosomatidae</taxon>
        <taxon>Leishmaniinae</taxon>
        <taxon>Leishmania</taxon>
    </lineage>
</organism>
<feature type="region of interest" description="Disordered" evidence="1">
    <location>
        <begin position="34"/>
        <end position="290"/>
    </location>
</feature>
<dbReference type="PANTHER" id="PTHR35248">
    <property type="entry name" value="PUTATIVE-RELATED"/>
    <property type="match status" value="1"/>
</dbReference>
<evidence type="ECO:0008006" key="4">
    <source>
        <dbReference type="Google" id="ProtNLM"/>
    </source>
</evidence>
<dbReference type="Gene3D" id="1.10.1040.50">
    <property type="match status" value="1"/>
</dbReference>
<feature type="compositionally biased region" description="Pro residues" evidence="1">
    <location>
        <begin position="60"/>
        <end position="244"/>
    </location>
</feature>
<dbReference type="Proteomes" id="UP000674179">
    <property type="component" value="Chromosome 35"/>
</dbReference>
<accession>A0A836GNM4</accession>
<dbReference type="InterPro" id="IPR037727">
    <property type="entry name" value="MCAF1-like"/>
</dbReference>
<evidence type="ECO:0000313" key="2">
    <source>
        <dbReference type="EMBL" id="KAG5467148.1"/>
    </source>
</evidence>
<evidence type="ECO:0000313" key="3">
    <source>
        <dbReference type="Proteomes" id="UP000674179"/>
    </source>
</evidence>
<dbReference type="KEGG" id="lenr:94168077"/>
<reference evidence="2 3" key="1">
    <citation type="submission" date="2021-02" db="EMBL/GenBank/DDBJ databases">
        <title>Leishmania (Mundinia) enrietti genome sequencing and assembly.</title>
        <authorList>
            <person name="Almutairi H."/>
            <person name="Gatherer D."/>
        </authorList>
    </citation>
    <scope>NUCLEOTIDE SEQUENCE [LARGE SCALE GENOMIC DNA]</scope>
    <source>
        <strain evidence="2">CUR178</strain>
    </source>
</reference>
<dbReference type="EMBL" id="JAFHKP010000035">
    <property type="protein sequence ID" value="KAG5467148.1"/>
    <property type="molecule type" value="Genomic_DNA"/>
</dbReference>
<feature type="region of interest" description="Disordered" evidence="1">
    <location>
        <begin position="306"/>
        <end position="331"/>
    </location>
</feature>
<dbReference type="RefSeq" id="XP_067688670.1">
    <property type="nucleotide sequence ID" value="XM_067832567.1"/>
</dbReference>
<dbReference type="OrthoDB" id="272972at2759"/>
<feature type="compositionally biased region" description="Polar residues" evidence="1">
    <location>
        <begin position="34"/>
        <end position="51"/>
    </location>
</feature>
<evidence type="ECO:0000256" key="1">
    <source>
        <dbReference type="SAM" id="MobiDB-lite"/>
    </source>
</evidence>
<feature type="compositionally biased region" description="Basic and acidic residues" evidence="1">
    <location>
        <begin position="263"/>
        <end position="275"/>
    </location>
</feature>
<name>A0A836GNM4_LEIEN</name>